<dbReference type="InterPro" id="IPR052228">
    <property type="entry name" value="Sec_Metab_Biosynth_Oxidored"/>
</dbReference>
<dbReference type="PANTHER" id="PTHR47534">
    <property type="entry name" value="YALI0E05731P"/>
    <property type="match status" value="1"/>
</dbReference>
<dbReference type="Proteomes" id="UP001166286">
    <property type="component" value="Unassembled WGS sequence"/>
</dbReference>
<dbReference type="SUPFAM" id="SSF51735">
    <property type="entry name" value="NAD(P)-binding Rossmann-fold domains"/>
    <property type="match status" value="1"/>
</dbReference>
<keyword evidence="3" id="KW-1185">Reference proteome</keyword>
<evidence type="ECO:0000256" key="1">
    <source>
        <dbReference type="ARBA" id="ARBA00023002"/>
    </source>
</evidence>
<gene>
    <name evidence="2" type="ORF">JMJ35_002590</name>
</gene>
<dbReference type="InterPro" id="IPR036291">
    <property type="entry name" value="NAD(P)-bd_dom_sf"/>
</dbReference>
<proteinExistence type="predicted"/>
<dbReference type="AlphaFoldDB" id="A0AA39R843"/>
<dbReference type="GO" id="GO:0016491">
    <property type="term" value="F:oxidoreductase activity"/>
    <property type="evidence" value="ECO:0007669"/>
    <property type="project" value="UniProtKB-KW"/>
</dbReference>
<comment type="caution">
    <text evidence="2">The sequence shown here is derived from an EMBL/GenBank/DDBJ whole genome shotgun (WGS) entry which is preliminary data.</text>
</comment>
<evidence type="ECO:0000313" key="3">
    <source>
        <dbReference type="Proteomes" id="UP001166286"/>
    </source>
</evidence>
<protein>
    <recommendedName>
        <fullName evidence="4">Short-chain dehydrogenase/reductase</fullName>
    </recommendedName>
</protein>
<reference evidence="2" key="1">
    <citation type="submission" date="2023-03" db="EMBL/GenBank/DDBJ databases">
        <title>Complete genome of Cladonia borealis.</title>
        <authorList>
            <person name="Park H."/>
        </authorList>
    </citation>
    <scope>NUCLEOTIDE SEQUENCE</scope>
    <source>
        <strain evidence="2">ANT050790</strain>
    </source>
</reference>
<sequence length="341" mass="36857">MVSLTEVQSSNSLIPSVLPPGLVAVFVGATSGIGETTLKQFAKYTRQPRIYFIGRSQEAGDRITVECKALNKEGEYAFIKADVSLIKVVDDICQDIKSKEQAINLLFQCQGTMVPQTKSTEDLHIALALPHYSRARFIVNLLPHIQRATALRRVVSVFTGGKEGHIDMSDFQGWNVKSVLKSRGHASSIVTLSLEAMAKKAPDVTFIHGFPSAVKTGIARDLKGAPGIIVRTVFGIIGPFVYVPNLECGERHLFLATSAKYPPASAGETAASMVPLGDGLSVARGIDGKAGSGVYSIEQNLESAGPKVEALLDGFRKEGLVEEVWDRTTKEFRRITGVEEV</sequence>
<organism evidence="2 3">
    <name type="scientific">Cladonia borealis</name>
    <dbReference type="NCBI Taxonomy" id="184061"/>
    <lineage>
        <taxon>Eukaryota</taxon>
        <taxon>Fungi</taxon>
        <taxon>Dikarya</taxon>
        <taxon>Ascomycota</taxon>
        <taxon>Pezizomycotina</taxon>
        <taxon>Lecanoromycetes</taxon>
        <taxon>OSLEUM clade</taxon>
        <taxon>Lecanoromycetidae</taxon>
        <taxon>Lecanorales</taxon>
        <taxon>Lecanorineae</taxon>
        <taxon>Cladoniaceae</taxon>
        <taxon>Cladonia</taxon>
    </lineage>
</organism>
<accession>A0AA39R843</accession>
<evidence type="ECO:0000313" key="2">
    <source>
        <dbReference type="EMBL" id="KAK0515211.1"/>
    </source>
</evidence>
<evidence type="ECO:0008006" key="4">
    <source>
        <dbReference type="Google" id="ProtNLM"/>
    </source>
</evidence>
<dbReference type="Pfam" id="PF00106">
    <property type="entry name" value="adh_short"/>
    <property type="match status" value="1"/>
</dbReference>
<name>A0AA39R843_9LECA</name>
<keyword evidence="1" id="KW-0560">Oxidoreductase</keyword>
<dbReference type="PANTHER" id="PTHR47534:SF3">
    <property type="entry name" value="ALCOHOL DEHYDROGENASE-LIKE C-TERMINAL DOMAIN-CONTAINING PROTEIN"/>
    <property type="match status" value="1"/>
</dbReference>
<dbReference type="Gene3D" id="3.40.50.720">
    <property type="entry name" value="NAD(P)-binding Rossmann-like Domain"/>
    <property type="match status" value="1"/>
</dbReference>
<dbReference type="EMBL" id="JAFEKC020000004">
    <property type="protein sequence ID" value="KAK0515211.1"/>
    <property type="molecule type" value="Genomic_DNA"/>
</dbReference>
<dbReference type="InterPro" id="IPR002347">
    <property type="entry name" value="SDR_fam"/>
</dbReference>